<proteinExistence type="predicted"/>
<accession>A0A2K5TL88</accession>
<organism evidence="1 2">
    <name type="scientific">Macaca fascicularis</name>
    <name type="common">Crab-eating macaque</name>
    <name type="synonym">Cynomolgus monkey</name>
    <dbReference type="NCBI Taxonomy" id="9541"/>
    <lineage>
        <taxon>Eukaryota</taxon>
        <taxon>Metazoa</taxon>
        <taxon>Chordata</taxon>
        <taxon>Craniata</taxon>
        <taxon>Vertebrata</taxon>
        <taxon>Euteleostomi</taxon>
        <taxon>Mammalia</taxon>
        <taxon>Eutheria</taxon>
        <taxon>Euarchontoglires</taxon>
        <taxon>Primates</taxon>
        <taxon>Haplorrhini</taxon>
        <taxon>Catarrhini</taxon>
        <taxon>Cercopithecidae</taxon>
        <taxon>Cercopithecinae</taxon>
        <taxon>Macaca</taxon>
    </lineage>
</organism>
<dbReference type="Proteomes" id="UP000233100">
    <property type="component" value="Chromosome 19"/>
</dbReference>
<dbReference type="Bgee" id="ENSMFAG00000033604">
    <property type="expression patterns" value="Expressed in pituitary gland and 10 other cell types or tissues"/>
</dbReference>
<reference evidence="1 2" key="1">
    <citation type="submission" date="2013-03" db="EMBL/GenBank/DDBJ databases">
        <authorList>
            <person name="Warren W."/>
            <person name="Wilson R.K."/>
        </authorList>
    </citation>
    <scope>NUCLEOTIDE SEQUENCE</scope>
</reference>
<evidence type="ECO:0000313" key="2">
    <source>
        <dbReference type="Proteomes" id="UP000233100"/>
    </source>
</evidence>
<evidence type="ECO:0000313" key="1">
    <source>
        <dbReference type="Ensembl" id="ENSMFAP00000000800.2"/>
    </source>
</evidence>
<dbReference type="VEuPathDB" id="HostDB:ENSMFAG00000033604"/>
<sequence>MPRRKQQARRAADKSINWVEVRSVWWAENVLP</sequence>
<dbReference type="GeneTree" id="ENSGT00950000183051"/>
<reference evidence="1" key="3">
    <citation type="submission" date="2025-09" db="UniProtKB">
        <authorList>
            <consortium name="Ensembl"/>
        </authorList>
    </citation>
    <scope>IDENTIFICATION</scope>
</reference>
<name>A0A2K5TL88_MACFA</name>
<dbReference type="Ensembl" id="ENSMFAT00000028973.2">
    <property type="protein sequence ID" value="ENSMFAP00000000800.2"/>
    <property type="gene ID" value="ENSMFAG00000033604.2"/>
</dbReference>
<reference evidence="1" key="2">
    <citation type="submission" date="2025-08" db="UniProtKB">
        <authorList>
            <consortium name="Ensembl"/>
        </authorList>
    </citation>
    <scope>IDENTIFICATION</scope>
</reference>
<dbReference type="AlphaFoldDB" id="A0A2K5TL88"/>
<protein>
    <submittedName>
        <fullName evidence="1">Teashirt zinc finger homeobox 3</fullName>
    </submittedName>
</protein>
<gene>
    <name evidence="1" type="primary">TSHZ3</name>
</gene>
<keyword evidence="2" id="KW-1185">Reference proteome</keyword>